<dbReference type="PANTHER" id="PTHR43141">
    <property type="entry name" value="CYTOCHROME BD2 SUBUNIT II"/>
    <property type="match status" value="1"/>
</dbReference>
<evidence type="ECO:0000256" key="5">
    <source>
        <dbReference type="ARBA" id="ARBA00022989"/>
    </source>
</evidence>
<comment type="caution">
    <text evidence="8">The sequence shown here is derived from an EMBL/GenBank/DDBJ whole genome shotgun (WGS) entry which is preliminary data.</text>
</comment>
<feature type="transmembrane region" description="Helical" evidence="7">
    <location>
        <begin position="271"/>
        <end position="293"/>
    </location>
</feature>
<evidence type="ECO:0000313" key="8">
    <source>
        <dbReference type="EMBL" id="GGI10957.1"/>
    </source>
</evidence>
<evidence type="ECO:0000256" key="4">
    <source>
        <dbReference type="ARBA" id="ARBA00022692"/>
    </source>
</evidence>
<proteinExistence type="inferred from homology"/>
<protein>
    <recommendedName>
        <fullName evidence="10">Cytochrome bd-I ubiquinol oxidase subunit 2 apoprotein</fullName>
    </recommendedName>
</protein>
<feature type="transmembrane region" description="Helical" evidence="7">
    <location>
        <begin position="239"/>
        <end position="259"/>
    </location>
</feature>
<feature type="transmembrane region" description="Helical" evidence="7">
    <location>
        <begin position="212"/>
        <end position="233"/>
    </location>
</feature>
<evidence type="ECO:0000256" key="2">
    <source>
        <dbReference type="ARBA" id="ARBA00007543"/>
    </source>
</evidence>
<feature type="transmembrane region" description="Helical" evidence="7">
    <location>
        <begin position="83"/>
        <end position="102"/>
    </location>
</feature>
<evidence type="ECO:0000256" key="7">
    <source>
        <dbReference type="SAM" id="Phobius"/>
    </source>
</evidence>
<comment type="similarity">
    <text evidence="2">Belongs to the cytochrome ubiquinol oxidase subunit 2 family.</text>
</comment>
<feature type="transmembrane region" description="Helical" evidence="7">
    <location>
        <begin position="305"/>
        <end position="328"/>
    </location>
</feature>
<dbReference type="Proteomes" id="UP000632535">
    <property type="component" value="Unassembled WGS sequence"/>
</dbReference>
<dbReference type="RefSeq" id="WP_188524899.1">
    <property type="nucleotide sequence ID" value="NZ_BMDG01000013.1"/>
</dbReference>
<evidence type="ECO:0008006" key="10">
    <source>
        <dbReference type="Google" id="ProtNLM"/>
    </source>
</evidence>
<dbReference type="EMBL" id="BMDG01000013">
    <property type="protein sequence ID" value="GGI10957.1"/>
    <property type="molecule type" value="Genomic_DNA"/>
</dbReference>
<keyword evidence="9" id="KW-1185">Reference proteome</keyword>
<feature type="transmembrane region" description="Helical" evidence="7">
    <location>
        <begin position="114"/>
        <end position="141"/>
    </location>
</feature>
<dbReference type="PANTHER" id="PTHR43141:SF4">
    <property type="entry name" value="CYTOCHROME BD2 SUBUNIT II"/>
    <property type="match status" value="1"/>
</dbReference>
<evidence type="ECO:0000256" key="6">
    <source>
        <dbReference type="ARBA" id="ARBA00023136"/>
    </source>
</evidence>
<feature type="transmembrane region" description="Helical" evidence="7">
    <location>
        <begin position="44"/>
        <end position="71"/>
    </location>
</feature>
<keyword evidence="3" id="KW-1003">Cell membrane</keyword>
<organism evidence="8 9">
    <name type="scientific">Isoptericola cucumis</name>
    <dbReference type="NCBI Taxonomy" id="1776856"/>
    <lineage>
        <taxon>Bacteria</taxon>
        <taxon>Bacillati</taxon>
        <taxon>Actinomycetota</taxon>
        <taxon>Actinomycetes</taxon>
        <taxon>Micrococcales</taxon>
        <taxon>Promicromonosporaceae</taxon>
        <taxon>Isoptericola</taxon>
    </lineage>
</organism>
<keyword evidence="5 7" id="KW-1133">Transmembrane helix</keyword>
<evidence type="ECO:0000313" key="9">
    <source>
        <dbReference type="Proteomes" id="UP000632535"/>
    </source>
</evidence>
<dbReference type="InterPro" id="IPR003317">
    <property type="entry name" value="Cyt-d_oxidase_su2"/>
</dbReference>
<feature type="transmembrane region" description="Helical" evidence="7">
    <location>
        <begin position="6"/>
        <end position="24"/>
    </location>
</feature>
<comment type="subcellular location">
    <subcellularLocation>
        <location evidence="1">Cell membrane</location>
        <topology evidence="1">Multi-pass membrane protein</topology>
    </subcellularLocation>
</comment>
<dbReference type="Pfam" id="PF02322">
    <property type="entry name" value="Cyt_bd_oxida_II"/>
    <property type="match status" value="1"/>
</dbReference>
<evidence type="ECO:0000256" key="3">
    <source>
        <dbReference type="ARBA" id="ARBA00022475"/>
    </source>
</evidence>
<evidence type="ECO:0000256" key="1">
    <source>
        <dbReference type="ARBA" id="ARBA00004651"/>
    </source>
</evidence>
<accession>A0ABQ2B9J5</accession>
<sequence>MNPLGWGLLLAVLLAGWAVLDGAVQGGVQLVRPVGGRDDARRRVVLASLAPILLLGEVWLVAAAGVLLAAFGHVEATLWRAGYPLVVALIAAWAVRDAALWLRSRLHAPGWRRAWDVAAQAASVALPASFGALAGIAWVQLSAVSPGVTVGLTDVLAAERGSAGTVVLLTLGLPVLLAALWAVAARVHGGLVVGRRAPEALAAGARRRARTALVPAAGLATVGALGALGVATLGTTSAVVGAVALLAAAALALAARFDLDRGQHRQPAVRWAGPALVLAPVVATAAVVGPQVLAMAAPAGVLHDLTWPVLGAFAAVLVAQTVSWRVLLRPLGPQTAVFL</sequence>
<feature type="transmembrane region" description="Helical" evidence="7">
    <location>
        <begin position="161"/>
        <end position="185"/>
    </location>
</feature>
<keyword evidence="6 7" id="KW-0472">Membrane</keyword>
<reference evidence="9" key="1">
    <citation type="journal article" date="2019" name="Int. J. Syst. Evol. Microbiol.">
        <title>The Global Catalogue of Microorganisms (GCM) 10K type strain sequencing project: providing services to taxonomists for standard genome sequencing and annotation.</title>
        <authorList>
            <consortium name="The Broad Institute Genomics Platform"/>
            <consortium name="The Broad Institute Genome Sequencing Center for Infectious Disease"/>
            <person name="Wu L."/>
            <person name="Ma J."/>
        </authorList>
    </citation>
    <scope>NUCLEOTIDE SEQUENCE [LARGE SCALE GENOMIC DNA]</scope>
    <source>
        <strain evidence="9">CCM 8653</strain>
    </source>
</reference>
<keyword evidence="4 7" id="KW-0812">Transmembrane</keyword>
<gene>
    <name evidence="8" type="ORF">GCM10007368_33810</name>
</gene>
<name>A0ABQ2B9J5_9MICO</name>